<dbReference type="EMBL" id="JACCHK010000001">
    <property type="protein sequence ID" value="NYH46132.1"/>
    <property type="molecule type" value="Genomic_DNA"/>
</dbReference>
<evidence type="ECO:0000313" key="6">
    <source>
        <dbReference type="Proteomes" id="UP000523545"/>
    </source>
</evidence>
<dbReference type="Pfam" id="PF02397">
    <property type="entry name" value="Bac_transf"/>
    <property type="match status" value="1"/>
</dbReference>
<keyword evidence="3" id="KW-0812">Transmembrane</keyword>
<dbReference type="RefSeq" id="WP_343060011.1">
    <property type="nucleotide sequence ID" value="NZ_JACCHK010000001.1"/>
</dbReference>
<dbReference type="Proteomes" id="UP000523545">
    <property type="component" value="Unassembled WGS sequence"/>
</dbReference>
<organism evidence="5 6">
    <name type="scientific">Micromonospora jinlongensis</name>
    <dbReference type="NCBI Taxonomy" id="1287877"/>
    <lineage>
        <taxon>Bacteria</taxon>
        <taxon>Bacillati</taxon>
        <taxon>Actinomycetota</taxon>
        <taxon>Actinomycetes</taxon>
        <taxon>Micromonosporales</taxon>
        <taxon>Micromonosporaceae</taxon>
        <taxon>Micromonospora</taxon>
    </lineage>
</organism>
<dbReference type="InterPro" id="IPR003362">
    <property type="entry name" value="Bact_transf"/>
</dbReference>
<feature type="domain" description="Bacterial sugar transferase" evidence="4">
    <location>
        <begin position="21"/>
        <end position="194"/>
    </location>
</feature>
<reference evidence="5 6" key="1">
    <citation type="submission" date="2020-07" db="EMBL/GenBank/DDBJ databases">
        <title>Sequencing the genomes of 1000 actinobacteria strains.</title>
        <authorList>
            <person name="Klenk H.-P."/>
        </authorList>
    </citation>
    <scope>NUCLEOTIDE SEQUENCE [LARGE SCALE GENOMIC DNA]</scope>
    <source>
        <strain evidence="5 6">DSM 45876</strain>
    </source>
</reference>
<name>A0A7Y9X802_9ACTN</name>
<evidence type="ECO:0000313" key="5">
    <source>
        <dbReference type="EMBL" id="NYH46132.1"/>
    </source>
</evidence>
<comment type="similarity">
    <text evidence="1">Belongs to the bacterial sugar transferase family.</text>
</comment>
<gene>
    <name evidence="5" type="ORF">HNR22_005859</name>
</gene>
<evidence type="ECO:0000256" key="3">
    <source>
        <dbReference type="SAM" id="Phobius"/>
    </source>
</evidence>
<proteinExistence type="inferred from homology"/>
<feature type="region of interest" description="Disordered" evidence="2">
    <location>
        <begin position="205"/>
        <end position="228"/>
    </location>
</feature>
<sequence length="228" mass="25247">MPDGLVDADLSLPRSSPKRGKRVADVIVAAVLLVLVTPLLIVVAALVAMGLGRPVLFRQCRAGLHGQPFEMVKFRTMRPPNLNLGLVGDRDRLTPLGRWLRATSLDELPTLWNVLRGDMSLVGPRPLLPEYLSRYSPRQARRHEVRPGVTGLAQVRGRNSLSWEEKLEFDVRYVESHNLRVDLSILAATVRTVLRREGINAAGSATAPEFLGTPPRRPAPPQRDRTPA</sequence>
<evidence type="ECO:0000256" key="2">
    <source>
        <dbReference type="SAM" id="MobiDB-lite"/>
    </source>
</evidence>
<keyword evidence="3" id="KW-0472">Membrane</keyword>
<feature type="transmembrane region" description="Helical" evidence="3">
    <location>
        <begin position="26"/>
        <end position="51"/>
    </location>
</feature>
<dbReference type="PANTHER" id="PTHR30576:SF8">
    <property type="entry name" value="UNDECAPRENYL-PHOSPHATE GALACTOSE PHOSPHOTRANSFERASE"/>
    <property type="match status" value="1"/>
</dbReference>
<evidence type="ECO:0000259" key="4">
    <source>
        <dbReference type="Pfam" id="PF02397"/>
    </source>
</evidence>
<evidence type="ECO:0000256" key="1">
    <source>
        <dbReference type="ARBA" id="ARBA00006464"/>
    </source>
</evidence>
<keyword evidence="6" id="KW-1185">Reference proteome</keyword>
<accession>A0A7Y9X802</accession>
<dbReference type="AlphaFoldDB" id="A0A7Y9X802"/>
<keyword evidence="5" id="KW-0808">Transferase</keyword>
<keyword evidence="3" id="KW-1133">Transmembrane helix</keyword>
<dbReference type="PANTHER" id="PTHR30576">
    <property type="entry name" value="COLANIC BIOSYNTHESIS UDP-GLUCOSE LIPID CARRIER TRANSFERASE"/>
    <property type="match status" value="1"/>
</dbReference>
<protein>
    <submittedName>
        <fullName evidence="5">Lipopolysaccharide/colanic/teichoic acid biosynthesis glycosyltransferase</fullName>
    </submittedName>
</protein>
<comment type="caution">
    <text evidence="5">The sequence shown here is derived from an EMBL/GenBank/DDBJ whole genome shotgun (WGS) entry which is preliminary data.</text>
</comment>
<dbReference type="GO" id="GO:0016780">
    <property type="term" value="F:phosphotransferase activity, for other substituted phosphate groups"/>
    <property type="evidence" value="ECO:0007669"/>
    <property type="project" value="TreeGrafter"/>
</dbReference>